<sequence length="204" mass="23488">MNTKIKILLLTLLVISNIAFGQDVVKMTNNYGSENSEIQDIIDFENIYIEKLNFESKELIGKFITVSIDEYKKGKFKKTSILFDGSESDYFKIGSNKESLKFFFKMTDGKLKTYIRGQKFGSKKSFFKLNEESEKYALKDFFGSKTELNLDVIRKNAIFAIITPTIHKDGSGSYCEVAQSSIEPEKLGEHFNIPHYFIINIEFK</sequence>
<reference evidence="2 3" key="1">
    <citation type="submission" date="2019-09" db="EMBL/GenBank/DDBJ databases">
        <title>Genome sequence and assembly of Flavobacterium sp.</title>
        <authorList>
            <person name="Chhetri G."/>
        </authorList>
    </citation>
    <scope>NUCLEOTIDE SEQUENCE [LARGE SCALE GENOMIC DNA]</scope>
    <source>
        <strain evidence="2 3">SNL9</strain>
    </source>
</reference>
<dbReference type="AlphaFoldDB" id="A0A5M6CDB6"/>
<organism evidence="2 3">
    <name type="scientific">Paenimyroides baculatum</name>
    <dbReference type="NCBI Taxonomy" id="2608000"/>
    <lineage>
        <taxon>Bacteria</taxon>
        <taxon>Pseudomonadati</taxon>
        <taxon>Bacteroidota</taxon>
        <taxon>Flavobacteriia</taxon>
        <taxon>Flavobacteriales</taxon>
        <taxon>Flavobacteriaceae</taxon>
        <taxon>Paenimyroides</taxon>
    </lineage>
</organism>
<gene>
    <name evidence="2" type="ORF">F0460_15020</name>
</gene>
<evidence type="ECO:0008006" key="4">
    <source>
        <dbReference type="Google" id="ProtNLM"/>
    </source>
</evidence>
<dbReference type="Proteomes" id="UP000325141">
    <property type="component" value="Unassembled WGS sequence"/>
</dbReference>
<dbReference type="EMBL" id="VWSG01000016">
    <property type="protein sequence ID" value="KAA5531822.1"/>
    <property type="molecule type" value="Genomic_DNA"/>
</dbReference>
<keyword evidence="1" id="KW-0732">Signal</keyword>
<feature type="signal peptide" evidence="1">
    <location>
        <begin position="1"/>
        <end position="21"/>
    </location>
</feature>
<protein>
    <recommendedName>
        <fullName evidence="4">GLPGLI family protein</fullName>
    </recommendedName>
</protein>
<evidence type="ECO:0000256" key="1">
    <source>
        <dbReference type="SAM" id="SignalP"/>
    </source>
</evidence>
<keyword evidence="3" id="KW-1185">Reference proteome</keyword>
<dbReference type="RefSeq" id="WP_150014737.1">
    <property type="nucleotide sequence ID" value="NZ_VWSG01000016.1"/>
</dbReference>
<proteinExistence type="predicted"/>
<evidence type="ECO:0000313" key="3">
    <source>
        <dbReference type="Proteomes" id="UP000325141"/>
    </source>
</evidence>
<evidence type="ECO:0000313" key="2">
    <source>
        <dbReference type="EMBL" id="KAA5531822.1"/>
    </source>
</evidence>
<accession>A0A5M6CDB6</accession>
<comment type="caution">
    <text evidence="2">The sequence shown here is derived from an EMBL/GenBank/DDBJ whole genome shotgun (WGS) entry which is preliminary data.</text>
</comment>
<feature type="chain" id="PRO_5024452651" description="GLPGLI family protein" evidence="1">
    <location>
        <begin position="22"/>
        <end position="204"/>
    </location>
</feature>
<name>A0A5M6CDB6_9FLAO</name>